<dbReference type="Proteomes" id="UP000228987">
    <property type="component" value="Unassembled WGS sequence"/>
</dbReference>
<protein>
    <submittedName>
        <fullName evidence="6">4-hydroxyphenylacetate catabolism regulatory protein HpaA</fullName>
    </submittedName>
</protein>
<comment type="caution">
    <text evidence="6">The sequence shown here is derived from an EMBL/GenBank/DDBJ whole genome shotgun (WGS) entry which is preliminary data.</text>
</comment>
<evidence type="ECO:0000256" key="4">
    <source>
        <dbReference type="ARBA" id="ARBA00023163"/>
    </source>
</evidence>
<evidence type="ECO:0000256" key="2">
    <source>
        <dbReference type="ARBA" id="ARBA00023125"/>
    </source>
</evidence>
<dbReference type="InterPro" id="IPR020449">
    <property type="entry name" value="Tscrpt_reg_AraC-type_HTH"/>
</dbReference>
<dbReference type="GO" id="GO:0043565">
    <property type="term" value="F:sequence-specific DNA binding"/>
    <property type="evidence" value="ECO:0007669"/>
    <property type="project" value="InterPro"/>
</dbReference>
<feature type="domain" description="HTH araC/xylS-type" evidence="5">
    <location>
        <begin position="214"/>
        <end position="312"/>
    </location>
</feature>
<evidence type="ECO:0000259" key="5">
    <source>
        <dbReference type="PROSITE" id="PS01124"/>
    </source>
</evidence>
<dbReference type="SMART" id="SM00342">
    <property type="entry name" value="HTH_ARAC"/>
    <property type="match status" value="1"/>
</dbReference>
<dbReference type="Pfam" id="PF12833">
    <property type="entry name" value="HTH_18"/>
    <property type="match status" value="1"/>
</dbReference>
<dbReference type="InterPro" id="IPR011983">
    <property type="entry name" value="HpaA_TReg"/>
</dbReference>
<evidence type="ECO:0000256" key="3">
    <source>
        <dbReference type="ARBA" id="ARBA00023159"/>
    </source>
</evidence>
<name>A0A2A5C8Y9_9GAMM</name>
<dbReference type="EMBL" id="NVWI01000009">
    <property type="protein sequence ID" value="PCJ40339.1"/>
    <property type="molecule type" value="Genomic_DNA"/>
</dbReference>
<keyword evidence="1" id="KW-0805">Transcription regulation</keyword>
<proteinExistence type="predicted"/>
<dbReference type="GO" id="GO:0003700">
    <property type="term" value="F:DNA-binding transcription factor activity"/>
    <property type="evidence" value="ECO:0007669"/>
    <property type="project" value="InterPro"/>
</dbReference>
<dbReference type="Pfam" id="PF02311">
    <property type="entry name" value="AraC_binding"/>
    <property type="match status" value="1"/>
</dbReference>
<dbReference type="NCBIfam" id="TIGR02297">
    <property type="entry name" value="HpaA"/>
    <property type="match status" value="1"/>
</dbReference>
<dbReference type="PRINTS" id="PR00032">
    <property type="entry name" value="HTHARAC"/>
</dbReference>
<dbReference type="Gene3D" id="2.60.120.10">
    <property type="entry name" value="Jelly Rolls"/>
    <property type="match status" value="1"/>
</dbReference>
<sequence length="316" mass="37338">MTQHHPKKQIKSDNKQLPSSDWIPNINLGEDYDRRYIDASIHYDAQENLAVFFGRDMPVHRHAQYLQIHYFERGDINFHIDDKLFQVEGPCLFLTPPAIPHSFQTMQDAGGHVLTIHQSLIWELMKRGLQNVPEIDLQLGICLTEKNMHEEQRNQWQLIQQLLQNIKNEWLAESPAKFLVLENFVYLLIIQIARLSSRQVKSSLINNDDLRLFHRFSNEIETHLHEHWHLYEYTRTIGVSASRLYQICKRISNSSPKKIIRERLLQEVKRMLTFSSLSSNEISYKLGFNDPAYFSRFFKAQTGMTPHSYRKKQALH</sequence>
<dbReference type="Gene3D" id="1.10.10.60">
    <property type="entry name" value="Homeodomain-like"/>
    <property type="match status" value="1"/>
</dbReference>
<accession>A0A2A5C8Y9</accession>
<dbReference type="PANTHER" id="PTHR43280:SF19">
    <property type="entry name" value="4-HYDROXYPHENYLACETATE CATABOLISM PROTEIN"/>
    <property type="match status" value="1"/>
</dbReference>
<keyword evidence="4" id="KW-0804">Transcription</keyword>
<evidence type="ECO:0000256" key="1">
    <source>
        <dbReference type="ARBA" id="ARBA00023015"/>
    </source>
</evidence>
<keyword evidence="3" id="KW-0010">Activator</keyword>
<evidence type="ECO:0000313" key="6">
    <source>
        <dbReference type="EMBL" id="PCJ40339.1"/>
    </source>
</evidence>
<keyword evidence="2" id="KW-0238">DNA-binding</keyword>
<dbReference type="InterPro" id="IPR011051">
    <property type="entry name" value="RmlC_Cupin_sf"/>
</dbReference>
<dbReference type="PANTHER" id="PTHR43280">
    <property type="entry name" value="ARAC-FAMILY TRANSCRIPTIONAL REGULATOR"/>
    <property type="match status" value="1"/>
</dbReference>
<dbReference type="SUPFAM" id="SSF46689">
    <property type="entry name" value="Homeodomain-like"/>
    <property type="match status" value="1"/>
</dbReference>
<reference evidence="7" key="1">
    <citation type="submission" date="2017-08" db="EMBL/GenBank/DDBJ databases">
        <title>A dynamic microbial community with high functional redundancy inhabits the cold, oxic subseafloor aquifer.</title>
        <authorList>
            <person name="Tully B.J."/>
            <person name="Wheat C.G."/>
            <person name="Glazer B.T."/>
            <person name="Huber J.A."/>
        </authorList>
    </citation>
    <scope>NUCLEOTIDE SEQUENCE [LARGE SCALE GENOMIC DNA]</scope>
</reference>
<gene>
    <name evidence="6" type="primary">hpaA</name>
    <name evidence="6" type="ORF">COA71_10790</name>
</gene>
<dbReference type="AlphaFoldDB" id="A0A2A5C8Y9"/>
<evidence type="ECO:0000313" key="7">
    <source>
        <dbReference type="Proteomes" id="UP000228987"/>
    </source>
</evidence>
<dbReference type="InterPro" id="IPR014710">
    <property type="entry name" value="RmlC-like_jellyroll"/>
</dbReference>
<dbReference type="PROSITE" id="PS01124">
    <property type="entry name" value="HTH_ARAC_FAMILY_2"/>
    <property type="match status" value="1"/>
</dbReference>
<dbReference type="SUPFAM" id="SSF51182">
    <property type="entry name" value="RmlC-like cupins"/>
    <property type="match status" value="1"/>
</dbReference>
<dbReference type="InterPro" id="IPR018060">
    <property type="entry name" value="HTH_AraC"/>
</dbReference>
<organism evidence="6 7">
    <name type="scientific">SAR86 cluster bacterium</name>
    <dbReference type="NCBI Taxonomy" id="2030880"/>
    <lineage>
        <taxon>Bacteria</taxon>
        <taxon>Pseudomonadati</taxon>
        <taxon>Pseudomonadota</taxon>
        <taxon>Gammaproteobacteria</taxon>
        <taxon>SAR86 cluster</taxon>
    </lineage>
</organism>
<dbReference type="InterPro" id="IPR003313">
    <property type="entry name" value="AraC-bd"/>
</dbReference>
<dbReference type="InterPro" id="IPR009057">
    <property type="entry name" value="Homeodomain-like_sf"/>
</dbReference>